<evidence type="ECO:0000313" key="2">
    <source>
        <dbReference type="EMBL" id="WTP70141.1"/>
    </source>
</evidence>
<dbReference type="EMBL" id="CP108135">
    <property type="protein sequence ID" value="WTP70141.1"/>
    <property type="molecule type" value="Genomic_DNA"/>
</dbReference>
<dbReference type="Proteomes" id="UP001622496">
    <property type="component" value="Chromosome"/>
</dbReference>
<gene>
    <name evidence="2" type="ORF">OG560_01100</name>
</gene>
<sequence length="79" mass="8269">MAFKIQPQRSSSTALLHRGGCATYPNQVGLISREDALVALAEPASSRARSAGPRQDSSADSVSTPPRRCAHARPATHSG</sequence>
<reference evidence="2 3" key="1">
    <citation type="submission" date="2022-10" db="EMBL/GenBank/DDBJ databases">
        <title>The complete genomes of actinobacterial strains from the NBC collection.</title>
        <authorList>
            <person name="Joergensen T.S."/>
            <person name="Alvarez Arevalo M."/>
            <person name="Sterndorff E.B."/>
            <person name="Faurdal D."/>
            <person name="Vuksanovic O."/>
            <person name="Mourched A.-S."/>
            <person name="Charusanti P."/>
            <person name="Shaw S."/>
            <person name="Blin K."/>
            <person name="Weber T."/>
        </authorList>
    </citation>
    <scope>NUCLEOTIDE SEQUENCE [LARGE SCALE GENOMIC DNA]</scope>
    <source>
        <strain evidence="2 3">NBC_00185</strain>
    </source>
</reference>
<organism evidence="2 3">
    <name type="scientific">[Kitasatospora] papulosa</name>
    <dbReference type="NCBI Taxonomy" id="1464011"/>
    <lineage>
        <taxon>Bacteria</taxon>
        <taxon>Bacillati</taxon>
        <taxon>Actinomycetota</taxon>
        <taxon>Actinomycetes</taxon>
        <taxon>Kitasatosporales</taxon>
        <taxon>Streptomycetaceae</taxon>
        <taxon>Streptomyces</taxon>
    </lineage>
</organism>
<proteinExistence type="predicted"/>
<feature type="compositionally biased region" description="Polar residues" evidence="1">
    <location>
        <begin position="55"/>
        <end position="64"/>
    </location>
</feature>
<name>A0ABZ1KGQ7_9ACTN</name>
<dbReference type="InterPro" id="IPR046200">
    <property type="entry name" value="DUF6233"/>
</dbReference>
<dbReference type="RefSeq" id="WP_406189431.1">
    <property type="nucleotide sequence ID" value="NZ_CP108135.1"/>
</dbReference>
<keyword evidence="3" id="KW-1185">Reference proteome</keyword>
<accession>A0ABZ1KGQ7</accession>
<protein>
    <submittedName>
        <fullName evidence="2">DUF6233 domain-containing protein</fullName>
    </submittedName>
</protein>
<evidence type="ECO:0000313" key="3">
    <source>
        <dbReference type="Proteomes" id="UP001622496"/>
    </source>
</evidence>
<evidence type="ECO:0000256" key="1">
    <source>
        <dbReference type="SAM" id="MobiDB-lite"/>
    </source>
</evidence>
<dbReference type="Pfam" id="PF19746">
    <property type="entry name" value="DUF6233"/>
    <property type="match status" value="1"/>
</dbReference>
<feature type="region of interest" description="Disordered" evidence="1">
    <location>
        <begin position="43"/>
        <end position="79"/>
    </location>
</feature>